<organism evidence="5 6">
    <name type="scientific">Halanaerobium polyolivorans</name>
    <dbReference type="NCBI Taxonomy" id="2886943"/>
    <lineage>
        <taxon>Bacteria</taxon>
        <taxon>Bacillati</taxon>
        <taxon>Bacillota</taxon>
        <taxon>Clostridia</taxon>
        <taxon>Halanaerobiales</taxon>
        <taxon>Halanaerobiaceae</taxon>
        <taxon>Halanaerobium</taxon>
    </lineage>
</organism>
<gene>
    <name evidence="5" type="ORF">LJ207_10775</name>
</gene>
<evidence type="ECO:0000313" key="6">
    <source>
        <dbReference type="Proteomes" id="UP001199296"/>
    </source>
</evidence>
<dbReference type="RefSeq" id="WP_229346508.1">
    <property type="nucleotide sequence ID" value="NZ_JAJFAT010000018.1"/>
</dbReference>
<dbReference type="InterPro" id="IPR011234">
    <property type="entry name" value="Fumarylacetoacetase-like_C"/>
</dbReference>
<feature type="domain" description="Fumarylacetoacetase-like C-terminal" evidence="3">
    <location>
        <begin position="56"/>
        <end position="258"/>
    </location>
</feature>
<keyword evidence="6" id="KW-1185">Reference proteome</keyword>
<dbReference type="GO" id="GO:0046872">
    <property type="term" value="F:metal ion binding"/>
    <property type="evidence" value="ECO:0007669"/>
    <property type="project" value="UniProtKB-KW"/>
</dbReference>
<accession>A0AAW4X228</accession>
<dbReference type="Pfam" id="PF01557">
    <property type="entry name" value="FAA_hydrolase"/>
    <property type="match status" value="1"/>
</dbReference>
<dbReference type="InterPro" id="IPR018833">
    <property type="entry name" value="Rv2993c-like_N"/>
</dbReference>
<dbReference type="InterPro" id="IPR036663">
    <property type="entry name" value="Fumarylacetoacetase_C_sf"/>
</dbReference>
<keyword evidence="5" id="KW-0378">Hydrolase</keyword>
<dbReference type="GO" id="GO:0016853">
    <property type="term" value="F:isomerase activity"/>
    <property type="evidence" value="ECO:0007669"/>
    <property type="project" value="UniProtKB-ARBA"/>
</dbReference>
<dbReference type="FunFam" id="3.90.850.10:FF:000002">
    <property type="entry name" value="2-hydroxyhepta-2,4-diene-1,7-dioate isomerase"/>
    <property type="match status" value="1"/>
</dbReference>
<dbReference type="GO" id="GO:0019752">
    <property type="term" value="P:carboxylic acid metabolic process"/>
    <property type="evidence" value="ECO:0007669"/>
    <property type="project" value="UniProtKB-ARBA"/>
</dbReference>
<comment type="similarity">
    <text evidence="1">Belongs to the FAH family.</text>
</comment>
<dbReference type="AlphaFoldDB" id="A0AAW4X228"/>
<dbReference type="Gene3D" id="3.90.850.10">
    <property type="entry name" value="Fumarylacetoacetase-like, C-terminal domain"/>
    <property type="match status" value="1"/>
</dbReference>
<dbReference type="PANTHER" id="PTHR42796">
    <property type="entry name" value="FUMARYLACETOACETATE HYDROLASE DOMAIN-CONTAINING PROTEIN 2A-RELATED"/>
    <property type="match status" value="1"/>
</dbReference>
<dbReference type="EMBL" id="JAJFAT010000018">
    <property type="protein sequence ID" value="MCC3145808.1"/>
    <property type="molecule type" value="Genomic_DNA"/>
</dbReference>
<dbReference type="PANTHER" id="PTHR42796:SF4">
    <property type="entry name" value="FUMARYLACETOACETATE HYDROLASE DOMAIN-CONTAINING PROTEIN 2A"/>
    <property type="match status" value="1"/>
</dbReference>
<evidence type="ECO:0000256" key="1">
    <source>
        <dbReference type="ARBA" id="ARBA00010211"/>
    </source>
</evidence>
<feature type="domain" description="Rv2993c-like N-terminal" evidence="4">
    <location>
        <begin position="1"/>
        <end position="50"/>
    </location>
</feature>
<dbReference type="Proteomes" id="UP001199296">
    <property type="component" value="Unassembled WGS sequence"/>
</dbReference>
<name>A0AAW4X228_9FIRM</name>
<proteinExistence type="inferred from homology"/>
<reference evidence="5 6" key="1">
    <citation type="submission" date="2021-10" db="EMBL/GenBank/DDBJ databases">
        <authorList>
            <person name="Grouzdev D.S."/>
            <person name="Pantiukh K.S."/>
            <person name="Krutkina M.S."/>
        </authorList>
    </citation>
    <scope>NUCLEOTIDE SEQUENCE [LARGE SCALE GENOMIC DNA]</scope>
    <source>
        <strain evidence="5 6">Z-7514</strain>
    </source>
</reference>
<dbReference type="InterPro" id="IPR051121">
    <property type="entry name" value="FAH"/>
</dbReference>
<sequence length="262" mass="29161">MKIIKYKKNKEIKHGILKENDIYSIEGDIFKDFELGEKTAKLKEVELKAPIDPPNIIAIGLNYRKHAEESGLRIPDKPIIFLKATNSLTGTGSEIILPKLAADEVDYEAELAVVISKEAKNIEAVNSEDYILGYSCANDVSARDCQIRKDKQWARAKSFDTFCPLGPVIETELDPDKCSIKSILNGKVMQDSNTSDMIFSVEWLISYLSHNMTLKPGTVILTGTPEGVGFARKAPIYLKDGDEIEIQIEGIGSLKNKVIKEK</sequence>
<protein>
    <submittedName>
        <fullName evidence="5">Fumarylacetoacetate hydrolase family protein</fullName>
    </submittedName>
</protein>
<comment type="caution">
    <text evidence="5">The sequence shown here is derived from an EMBL/GenBank/DDBJ whole genome shotgun (WGS) entry which is preliminary data.</text>
</comment>
<dbReference type="SUPFAM" id="SSF56529">
    <property type="entry name" value="FAH"/>
    <property type="match status" value="1"/>
</dbReference>
<evidence type="ECO:0000313" key="5">
    <source>
        <dbReference type="EMBL" id="MCC3145808.1"/>
    </source>
</evidence>
<evidence type="ECO:0000259" key="4">
    <source>
        <dbReference type="Pfam" id="PF10370"/>
    </source>
</evidence>
<evidence type="ECO:0000256" key="2">
    <source>
        <dbReference type="ARBA" id="ARBA00022723"/>
    </source>
</evidence>
<dbReference type="GO" id="GO:0016787">
    <property type="term" value="F:hydrolase activity"/>
    <property type="evidence" value="ECO:0007669"/>
    <property type="project" value="UniProtKB-KW"/>
</dbReference>
<dbReference type="Pfam" id="PF10370">
    <property type="entry name" value="Rv2993c-like_N"/>
    <property type="match status" value="1"/>
</dbReference>
<keyword evidence="2" id="KW-0479">Metal-binding</keyword>
<evidence type="ECO:0000259" key="3">
    <source>
        <dbReference type="Pfam" id="PF01557"/>
    </source>
</evidence>